<organism evidence="5 6">
    <name type="scientific">Pseudomonas mediterranea</name>
    <dbReference type="NCBI Taxonomy" id="183795"/>
    <lineage>
        <taxon>Bacteria</taxon>
        <taxon>Pseudomonadati</taxon>
        <taxon>Pseudomonadota</taxon>
        <taxon>Gammaproteobacteria</taxon>
        <taxon>Pseudomonadales</taxon>
        <taxon>Pseudomonadaceae</taxon>
        <taxon>Pseudomonas</taxon>
    </lineage>
</organism>
<keyword evidence="6" id="KW-1185">Reference proteome</keyword>
<dbReference type="InterPro" id="IPR018060">
    <property type="entry name" value="HTH_AraC"/>
</dbReference>
<dbReference type="CDD" id="cd01543">
    <property type="entry name" value="PBP1_XylR"/>
    <property type="match status" value="1"/>
</dbReference>
<reference evidence="5 6" key="1">
    <citation type="submission" date="2016-10" db="EMBL/GenBank/DDBJ databases">
        <authorList>
            <person name="Varghese N."/>
            <person name="Submissions S."/>
        </authorList>
    </citation>
    <scope>NUCLEOTIDE SEQUENCE [LARGE SCALE GENOMIC DNA]</scope>
    <source>
        <strain evidence="5 6">DSM 16733</strain>
    </source>
</reference>
<dbReference type="InterPro" id="IPR046335">
    <property type="entry name" value="LacI/GalR-like_sensor"/>
</dbReference>
<dbReference type="PROSITE" id="PS01124">
    <property type="entry name" value="HTH_ARAC_FAMILY_2"/>
    <property type="match status" value="1"/>
</dbReference>
<keyword evidence="3" id="KW-0804">Transcription</keyword>
<dbReference type="InterPro" id="IPR054031">
    <property type="entry name" value="XylR_PBP1"/>
</dbReference>
<evidence type="ECO:0000256" key="3">
    <source>
        <dbReference type="ARBA" id="ARBA00023163"/>
    </source>
</evidence>
<dbReference type="GO" id="GO:0009893">
    <property type="term" value="P:positive regulation of metabolic process"/>
    <property type="evidence" value="ECO:0007669"/>
    <property type="project" value="UniProtKB-ARBA"/>
</dbReference>
<evidence type="ECO:0000313" key="6">
    <source>
        <dbReference type="Proteomes" id="UP000183772"/>
    </source>
</evidence>
<dbReference type="PROSITE" id="PS00041">
    <property type="entry name" value="HTH_ARAC_FAMILY_1"/>
    <property type="match status" value="1"/>
</dbReference>
<dbReference type="AlphaFoldDB" id="A0AAX2DER4"/>
<evidence type="ECO:0000256" key="1">
    <source>
        <dbReference type="ARBA" id="ARBA00023015"/>
    </source>
</evidence>
<dbReference type="Pfam" id="PF12833">
    <property type="entry name" value="HTH_18"/>
    <property type="match status" value="1"/>
</dbReference>
<name>A0AAX2DER4_9PSED</name>
<dbReference type="Gene3D" id="1.10.10.60">
    <property type="entry name" value="Homeodomain-like"/>
    <property type="match status" value="1"/>
</dbReference>
<proteinExistence type="predicted"/>
<dbReference type="Proteomes" id="UP000183772">
    <property type="component" value="Chromosome I"/>
</dbReference>
<dbReference type="PANTHER" id="PTHR30146:SF24">
    <property type="entry name" value="XYLOSE OPERON REGULATORY PROTEIN"/>
    <property type="match status" value="1"/>
</dbReference>
<dbReference type="GO" id="GO:0000976">
    <property type="term" value="F:transcription cis-regulatory region binding"/>
    <property type="evidence" value="ECO:0007669"/>
    <property type="project" value="TreeGrafter"/>
</dbReference>
<accession>A0AAX2DER4</accession>
<evidence type="ECO:0000256" key="2">
    <source>
        <dbReference type="ARBA" id="ARBA00023125"/>
    </source>
</evidence>
<evidence type="ECO:0000259" key="4">
    <source>
        <dbReference type="PROSITE" id="PS01124"/>
    </source>
</evidence>
<sequence length="431" mass="47736">MIMKITNESFDFVLSFQIHTPRLCSPAQGEKTMKTVPPVHRIALLFNGSKIYDRGIISGIGNYLSSTRASWDLFLEEDFLCRLKGIERWQGDGIIADFDDPLIGEALAGIRLPVVAVGGSYQDERAYPKGIPYVATDNFALMKLAYEHLIEAGLTRFACFSLPEAQANRWAQEREKAFRSLVQRDGLPAEVYRGMGTSAPLWDSAVEQQIAWLQSLPKPIGIIAVSDARARQLLQACLTAGIAVPEQVALIGIDNDPLTRSLTRVPLSSVIQGTETMGRTAARLLHQMLHGMPSTGTQILIPPDAINVQASSLHQPLGNPYVMQALLFIRQYACQGIKTAQVAGYVGVSRSSLEAHFRKERGCSVHDEILRFRLAAAARGLERADLAIADIARNCGFKSAQYLHTVFRREFGCTPRQYQQEERDHFPENAP</sequence>
<dbReference type="SUPFAM" id="SSF53822">
    <property type="entry name" value="Periplasmic binding protein-like I"/>
    <property type="match status" value="1"/>
</dbReference>
<dbReference type="GO" id="GO:0003700">
    <property type="term" value="F:DNA-binding transcription factor activity"/>
    <property type="evidence" value="ECO:0007669"/>
    <property type="project" value="InterPro"/>
</dbReference>
<protein>
    <submittedName>
        <fullName evidence="5">Transcriptional regulator, AraC family</fullName>
    </submittedName>
</protein>
<gene>
    <name evidence="5" type="ORF">SAMN05216476_3863</name>
</gene>
<dbReference type="SUPFAM" id="SSF46689">
    <property type="entry name" value="Homeodomain-like"/>
    <property type="match status" value="2"/>
</dbReference>
<dbReference type="Pfam" id="PF22177">
    <property type="entry name" value="PBP1_XylR"/>
    <property type="match status" value="1"/>
</dbReference>
<dbReference type="EMBL" id="LT629790">
    <property type="protein sequence ID" value="SDU63717.1"/>
    <property type="molecule type" value="Genomic_DNA"/>
</dbReference>
<dbReference type="InterPro" id="IPR028082">
    <property type="entry name" value="Peripla_BP_I"/>
</dbReference>
<keyword evidence="2" id="KW-0238">DNA-binding</keyword>
<dbReference type="SMART" id="SM00342">
    <property type="entry name" value="HTH_ARAC"/>
    <property type="match status" value="1"/>
</dbReference>
<dbReference type="Gene3D" id="3.40.50.2300">
    <property type="match status" value="2"/>
</dbReference>
<dbReference type="Pfam" id="PF13377">
    <property type="entry name" value="Peripla_BP_3"/>
    <property type="match status" value="1"/>
</dbReference>
<dbReference type="InterPro" id="IPR018062">
    <property type="entry name" value="HTH_AraC-typ_CS"/>
</dbReference>
<keyword evidence="1" id="KW-0805">Transcription regulation</keyword>
<evidence type="ECO:0000313" key="5">
    <source>
        <dbReference type="EMBL" id="SDU63717.1"/>
    </source>
</evidence>
<dbReference type="InterPro" id="IPR009057">
    <property type="entry name" value="Homeodomain-like_sf"/>
</dbReference>
<feature type="domain" description="HTH araC/xylS-type" evidence="4">
    <location>
        <begin position="323"/>
        <end position="421"/>
    </location>
</feature>
<dbReference type="PANTHER" id="PTHR30146">
    <property type="entry name" value="LACI-RELATED TRANSCRIPTIONAL REPRESSOR"/>
    <property type="match status" value="1"/>
</dbReference>